<organism evidence="2">
    <name type="scientific">marine sediment metagenome</name>
    <dbReference type="NCBI Taxonomy" id="412755"/>
    <lineage>
        <taxon>unclassified sequences</taxon>
        <taxon>metagenomes</taxon>
        <taxon>ecological metagenomes</taxon>
    </lineage>
</organism>
<dbReference type="EMBL" id="LAZR01060408">
    <property type="protein sequence ID" value="KKK65731.1"/>
    <property type="molecule type" value="Genomic_DNA"/>
</dbReference>
<evidence type="ECO:0000313" key="2">
    <source>
        <dbReference type="EMBL" id="KKK65731.1"/>
    </source>
</evidence>
<protein>
    <submittedName>
        <fullName evidence="2">Uncharacterized protein</fullName>
    </submittedName>
</protein>
<accession>A0A0F9A0K7</accession>
<name>A0A0F9A0K7_9ZZZZ</name>
<gene>
    <name evidence="2" type="ORF">LCGC14_2971200</name>
</gene>
<evidence type="ECO:0000256" key="1">
    <source>
        <dbReference type="SAM" id="MobiDB-lite"/>
    </source>
</evidence>
<sequence length="110" mass="12100">MAVSEHETGSKTSDGTEQTLNTTTPETTDGAFQLVVDLNTMVNDDEITLRIKEKARSGDTQRLVWSASYKHIQARPLSVSPPLILLHGWDMTLEKTVGPATAFPFSIRKA</sequence>
<comment type="caution">
    <text evidence="2">The sequence shown here is derived from an EMBL/GenBank/DDBJ whole genome shotgun (WGS) entry which is preliminary data.</text>
</comment>
<feature type="compositionally biased region" description="Low complexity" evidence="1">
    <location>
        <begin position="16"/>
        <end position="28"/>
    </location>
</feature>
<dbReference type="AlphaFoldDB" id="A0A0F9A0K7"/>
<proteinExistence type="predicted"/>
<reference evidence="2" key="1">
    <citation type="journal article" date="2015" name="Nature">
        <title>Complex archaea that bridge the gap between prokaryotes and eukaryotes.</title>
        <authorList>
            <person name="Spang A."/>
            <person name="Saw J.H."/>
            <person name="Jorgensen S.L."/>
            <person name="Zaremba-Niedzwiedzka K."/>
            <person name="Martijn J."/>
            <person name="Lind A.E."/>
            <person name="van Eijk R."/>
            <person name="Schleper C."/>
            <person name="Guy L."/>
            <person name="Ettema T.J."/>
        </authorList>
    </citation>
    <scope>NUCLEOTIDE SEQUENCE</scope>
</reference>
<feature type="region of interest" description="Disordered" evidence="1">
    <location>
        <begin position="1"/>
        <end position="28"/>
    </location>
</feature>